<keyword evidence="1 2" id="KW-0597">Phosphoprotein</keyword>
<name>A0A5F1ZTW5_9LEPT</name>
<dbReference type="PANTHER" id="PTHR44591:SF23">
    <property type="entry name" value="CHEY SUBFAMILY"/>
    <property type="match status" value="1"/>
</dbReference>
<feature type="modified residue" description="4-aspartylphosphate" evidence="2">
    <location>
        <position position="217"/>
    </location>
</feature>
<evidence type="ECO:0000313" key="4">
    <source>
        <dbReference type="EMBL" id="TGK02941.1"/>
    </source>
</evidence>
<organism evidence="4 7">
    <name type="scientific">Leptospira langatensis</name>
    <dbReference type="NCBI Taxonomy" id="2484983"/>
    <lineage>
        <taxon>Bacteria</taxon>
        <taxon>Pseudomonadati</taxon>
        <taxon>Spirochaetota</taxon>
        <taxon>Spirochaetia</taxon>
        <taxon>Leptospirales</taxon>
        <taxon>Leptospiraceae</taxon>
        <taxon>Leptospira</taxon>
    </lineage>
</organism>
<sequence length="280" mass="31386">MGVSQEIVVQADRPESSTLSSSDSLKILIVDTSKITRKIISSEFASSRFSVQEVSNLEESSKLAKEQKFDLITLGIHLEDGTGFELCRKIRSKEENFASANARILFVTSDFTDENRIIAHNAGANGFIQKTAELSSFQSTIVEILKDLIQEKSNAAQKPVQDLNHKILIVDDSELNLVLFRRLLESQGAEVKTAISGEHALQILKERPKDFHAVFTDLYMPSMNGNELCRIILKNPEWRRIRLGITSAAEESSLRPGEIPEGVGLFSKPYKTREIFDFLK</sequence>
<proteinExistence type="predicted"/>
<dbReference type="InterPro" id="IPR050595">
    <property type="entry name" value="Bact_response_regulator"/>
</dbReference>
<dbReference type="SMART" id="SM00448">
    <property type="entry name" value="REC"/>
    <property type="match status" value="2"/>
</dbReference>
<dbReference type="Proteomes" id="UP000297946">
    <property type="component" value="Unassembled WGS sequence"/>
</dbReference>
<dbReference type="Proteomes" id="UP000297273">
    <property type="component" value="Unassembled WGS sequence"/>
</dbReference>
<dbReference type="Gene3D" id="3.40.50.2300">
    <property type="match status" value="2"/>
</dbReference>
<evidence type="ECO:0000256" key="2">
    <source>
        <dbReference type="PROSITE-ProRule" id="PRU00169"/>
    </source>
</evidence>
<evidence type="ECO:0000259" key="3">
    <source>
        <dbReference type="PROSITE" id="PS50110"/>
    </source>
</evidence>
<gene>
    <name evidence="4" type="ORF">EHO57_06440</name>
    <name evidence="5" type="ORF">EHQ53_05605</name>
</gene>
<dbReference type="PANTHER" id="PTHR44591">
    <property type="entry name" value="STRESS RESPONSE REGULATOR PROTEIN 1"/>
    <property type="match status" value="1"/>
</dbReference>
<evidence type="ECO:0000256" key="1">
    <source>
        <dbReference type="ARBA" id="ARBA00022553"/>
    </source>
</evidence>
<evidence type="ECO:0000313" key="6">
    <source>
        <dbReference type="Proteomes" id="UP000297273"/>
    </source>
</evidence>
<dbReference type="GO" id="GO:0000160">
    <property type="term" value="P:phosphorelay signal transduction system"/>
    <property type="evidence" value="ECO:0007669"/>
    <property type="project" value="InterPro"/>
</dbReference>
<dbReference type="CDD" id="cd17546">
    <property type="entry name" value="REC_hyHK_CKI1_RcsC-like"/>
    <property type="match status" value="1"/>
</dbReference>
<dbReference type="CDD" id="cd00156">
    <property type="entry name" value="REC"/>
    <property type="match status" value="1"/>
</dbReference>
<dbReference type="EMBL" id="RQGC01000004">
    <property type="protein sequence ID" value="TGL41696.1"/>
    <property type="molecule type" value="Genomic_DNA"/>
</dbReference>
<keyword evidence="6" id="KW-1185">Reference proteome</keyword>
<feature type="domain" description="Response regulatory" evidence="3">
    <location>
        <begin position="166"/>
        <end position="280"/>
    </location>
</feature>
<dbReference type="InterPro" id="IPR001789">
    <property type="entry name" value="Sig_transdc_resp-reg_receiver"/>
</dbReference>
<reference evidence="5" key="1">
    <citation type="submission" date="2018-10" db="EMBL/GenBank/DDBJ databases">
        <authorList>
            <person name="Vincent A.T."/>
            <person name="Schiettekatte O."/>
            <person name="Bourhy P."/>
            <person name="Veyrier F.J."/>
            <person name="Picardeau M."/>
        </authorList>
    </citation>
    <scope>NUCLEOTIDE SEQUENCE</scope>
    <source>
        <strain evidence="5">201702690</strain>
    </source>
</reference>
<reference evidence="4 7" key="2">
    <citation type="journal article" date="2019" name="PLoS Negl. Trop. Dis.">
        <title>Revisiting the worldwide diversity of Leptospira species in the environment.</title>
        <authorList>
            <person name="Vincent A.T."/>
            <person name="Schiettekatte O."/>
            <person name="Bourhy P."/>
            <person name="Veyrier F.J."/>
            <person name="Picardeau M."/>
        </authorList>
    </citation>
    <scope>NUCLEOTIDE SEQUENCE [LARGE SCALE GENOMIC DNA]</scope>
    <source>
        <strain evidence="5">201702690</strain>
        <strain evidence="4 7">SSW18</strain>
    </source>
</reference>
<dbReference type="SUPFAM" id="SSF52172">
    <property type="entry name" value="CheY-like"/>
    <property type="match status" value="2"/>
</dbReference>
<protein>
    <submittedName>
        <fullName evidence="4">Response regulator</fullName>
    </submittedName>
</protein>
<evidence type="ECO:0000313" key="5">
    <source>
        <dbReference type="EMBL" id="TGL41696.1"/>
    </source>
</evidence>
<dbReference type="AlphaFoldDB" id="A0A5F1ZTW5"/>
<dbReference type="PROSITE" id="PS50110">
    <property type="entry name" value="RESPONSE_REGULATORY"/>
    <property type="match status" value="2"/>
</dbReference>
<dbReference type="EMBL" id="RQER01000004">
    <property type="protein sequence ID" value="TGK02941.1"/>
    <property type="molecule type" value="Genomic_DNA"/>
</dbReference>
<comment type="caution">
    <text evidence="2">Lacks conserved residue(s) required for the propagation of feature annotation.</text>
</comment>
<accession>A0A5F1ZTW5</accession>
<dbReference type="InterPro" id="IPR011006">
    <property type="entry name" value="CheY-like_superfamily"/>
</dbReference>
<evidence type="ECO:0000313" key="7">
    <source>
        <dbReference type="Proteomes" id="UP000297946"/>
    </source>
</evidence>
<dbReference type="Pfam" id="PF00072">
    <property type="entry name" value="Response_reg"/>
    <property type="match status" value="2"/>
</dbReference>
<feature type="domain" description="Response regulatory" evidence="3">
    <location>
        <begin position="26"/>
        <end position="145"/>
    </location>
</feature>
<comment type="caution">
    <text evidence="4">The sequence shown here is derived from an EMBL/GenBank/DDBJ whole genome shotgun (WGS) entry which is preliminary data.</text>
</comment>
<dbReference type="OrthoDB" id="9800897at2"/>